<comment type="similarity">
    <text evidence="2">Belongs to the UPF0208 family.</text>
</comment>
<comment type="subcellular location">
    <subcellularLocation>
        <location evidence="1">Cell inner membrane</location>
        <topology evidence="1">Multi-pass membrane protein</topology>
    </subcellularLocation>
</comment>
<evidence type="ECO:0000313" key="10">
    <source>
        <dbReference type="EMBL" id="RDF04854.1"/>
    </source>
</evidence>
<evidence type="ECO:0000256" key="4">
    <source>
        <dbReference type="ARBA" id="ARBA00022475"/>
    </source>
</evidence>
<dbReference type="RefSeq" id="WP_111312633.1">
    <property type="nucleotide sequence ID" value="NZ_QEQD01000003.1"/>
</dbReference>
<protein>
    <recommendedName>
        <fullName evidence="3">UPF0208 membrane protein YfbV</fullName>
    </recommendedName>
</protein>
<evidence type="ECO:0000256" key="7">
    <source>
        <dbReference type="ARBA" id="ARBA00022989"/>
    </source>
</evidence>
<evidence type="ECO:0000256" key="1">
    <source>
        <dbReference type="ARBA" id="ARBA00004429"/>
    </source>
</evidence>
<name>A0A369ZHA0_HAEPH</name>
<feature type="transmembrane region" description="Helical" evidence="9">
    <location>
        <begin position="61"/>
        <end position="84"/>
    </location>
</feature>
<evidence type="ECO:0000256" key="6">
    <source>
        <dbReference type="ARBA" id="ARBA00022692"/>
    </source>
</evidence>
<gene>
    <name evidence="10" type="ORF">DPV98_03345</name>
</gene>
<keyword evidence="5" id="KW-0997">Cell inner membrane</keyword>
<feature type="transmembrane region" description="Helical" evidence="9">
    <location>
        <begin position="36"/>
        <end position="55"/>
    </location>
</feature>
<dbReference type="EMBL" id="QEQD01000003">
    <property type="protein sequence ID" value="RDF04854.1"/>
    <property type="molecule type" value="Genomic_DNA"/>
</dbReference>
<keyword evidence="4" id="KW-1003">Cell membrane</keyword>
<dbReference type="Proteomes" id="UP000253999">
    <property type="component" value="Unassembled WGS sequence"/>
</dbReference>
<organism evidence="10 11">
    <name type="scientific">Haemophilus parahaemolyticus</name>
    <dbReference type="NCBI Taxonomy" id="735"/>
    <lineage>
        <taxon>Bacteria</taxon>
        <taxon>Pseudomonadati</taxon>
        <taxon>Pseudomonadota</taxon>
        <taxon>Gammaproteobacteria</taxon>
        <taxon>Pasteurellales</taxon>
        <taxon>Pasteurellaceae</taxon>
        <taxon>Haemophilus</taxon>
    </lineage>
</organism>
<evidence type="ECO:0000313" key="11">
    <source>
        <dbReference type="Proteomes" id="UP000253999"/>
    </source>
</evidence>
<dbReference type="STRING" id="735.B0185_04600"/>
<dbReference type="NCBIfam" id="NF002493">
    <property type="entry name" value="PRK01816.1"/>
    <property type="match status" value="1"/>
</dbReference>
<comment type="caution">
    <text evidence="10">The sequence shown here is derived from an EMBL/GenBank/DDBJ whole genome shotgun (WGS) entry which is preliminary data.</text>
</comment>
<dbReference type="GO" id="GO:0005886">
    <property type="term" value="C:plasma membrane"/>
    <property type="evidence" value="ECO:0007669"/>
    <property type="project" value="UniProtKB-SubCell"/>
</dbReference>
<dbReference type="Pfam" id="PF04217">
    <property type="entry name" value="DUF412"/>
    <property type="match status" value="1"/>
</dbReference>
<reference evidence="10 11" key="1">
    <citation type="submission" date="2018-05" db="EMBL/GenBank/DDBJ databases">
        <title>Draft Genome Sequences for a Diverse set of 7 Haemophilus Species.</title>
        <authorList>
            <person name="Nichols M."/>
            <person name="Topaz N."/>
            <person name="Wang X."/>
            <person name="Wang X."/>
            <person name="Boxrud D."/>
        </authorList>
    </citation>
    <scope>NUCLEOTIDE SEQUENCE [LARGE SCALE GENOMIC DNA]</scope>
    <source>
        <strain evidence="10 11">C2010039593</strain>
    </source>
</reference>
<accession>A0A369ZHA0</accession>
<evidence type="ECO:0000256" key="2">
    <source>
        <dbReference type="ARBA" id="ARBA00009474"/>
    </source>
</evidence>
<evidence type="ECO:0000256" key="8">
    <source>
        <dbReference type="ARBA" id="ARBA00023136"/>
    </source>
</evidence>
<dbReference type="AlphaFoldDB" id="A0A369ZHA0"/>
<evidence type="ECO:0000256" key="3">
    <source>
        <dbReference type="ARBA" id="ARBA00018831"/>
    </source>
</evidence>
<keyword evidence="6 9" id="KW-0812">Transmembrane</keyword>
<evidence type="ECO:0000256" key="9">
    <source>
        <dbReference type="SAM" id="Phobius"/>
    </source>
</evidence>
<sequence>MLDTFQSGQRYLNTYPQQKKLSLFMIDYRLIQLIKFSGKWMPAFACFTILWQYFFKDPSQSILANSVMTALFAVSIPYQGLYFLGKRSKSPLPLHLMGWYEELRQKLANENIKLTACPVQSIPSYQDFANLLQLAEKTWGNKYFDEL</sequence>
<evidence type="ECO:0000256" key="5">
    <source>
        <dbReference type="ARBA" id="ARBA00022519"/>
    </source>
</evidence>
<keyword evidence="7 9" id="KW-1133">Transmembrane helix</keyword>
<dbReference type="InterPro" id="IPR007334">
    <property type="entry name" value="UPF0208"/>
</dbReference>
<proteinExistence type="inferred from homology"/>
<keyword evidence="8 9" id="KW-0472">Membrane</keyword>